<name>A0ABP3CEA2_9MICO</name>
<evidence type="ECO:0000313" key="1">
    <source>
        <dbReference type="EMBL" id="GAA0037511.1"/>
    </source>
</evidence>
<gene>
    <name evidence="1" type="ORF">NCCP602_34730</name>
</gene>
<organism evidence="1 2">
    <name type="scientific">Brevibacterium metallidurans</name>
    <dbReference type="NCBI Taxonomy" id="1482676"/>
    <lineage>
        <taxon>Bacteria</taxon>
        <taxon>Bacillati</taxon>
        <taxon>Actinomycetota</taxon>
        <taxon>Actinomycetes</taxon>
        <taxon>Micrococcales</taxon>
        <taxon>Brevibacteriaceae</taxon>
        <taxon>Brevibacterium</taxon>
    </lineage>
</organism>
<dbReference type="Proteomes" id="UP001498238">
    <property type="component" value="Unassembled WGS sequence"/>
</dbReference>
<reference evidence="1 2" key="1">
    <citation type="submission" date="2024-01" db="EMBL/GenBank/DDBJ databases">
        <title>Characterization of antibiotic resistant novel bacterial strains and their environmental applications.</title>
        <authorList>
            <person name="Manzoor S."/>
            <person name="Abbas S."/>
            <person name="Arshad M."/>
            <person name="Ahmed I."/>
        </authorList>
    </citation>
    <scope>NUCLEOTIDE SEQUENCE [LARGE SCALE GENOMIC DNA]</scope>
    <source>
        <strain evidence="1 2">NCCP-602</strain>
    </source>
</reference>
<comment type="caution">
    <text evidence="1">The sequence shown here is derived from an EMBL/GenBank/DDBJ whole genome shotgun (WGS) entry which is preliminary data.</text>
</comment>
<protein>
    <submittedName>
        <fullName evidence="1">Uncharacterized protein</fullName>
    </submittedName>
</protein>
<evidence type="ECO:0000313" key="2">
    <source>
        <dbReference type="Proteomes" id="UP001498238"/>
    </source>
</evidence>
<proteinExistence type="predicted"/>
<sequence>MNYVARYKKHPGLSFKDSVSINYPLIKKTYLKLKNGKVFNYLRNGIINKKSNP</sequence>
<accession>A0ABP3CEA2</accession>
<keyword evidence="2" id="KW-1185">Reference proteome</keyword>
<dbReference type="EMBL" id="BAAAAF010000040">
    <property type="protein sequence ID" value="GAA0037511.1"/>
    <property type="molecule type" value="Genomic_DNA"/>
</dbReference>